<keyword evidence="4" id="KW-1185">Reference proteome</keyword>
<dbReference type="InterPro" id="IPR011990">
    <property type="entry name" value="TPR-like_helical_dom_sf"/>
</dbReference>
<evidence type="ECO:0008006" key="5">
    <source>
        <dbReference type="Google" id="ProtNLM"/>
    </source>
</evidence>
<dbReference type="Pfam" id="PF13041">
    <property type="entry name" value="PPR_2"/>
    <property type="match status" value="3"/>
</dbReference>
<feature type="repeat" description="PPR" evidence="2">
    <location>
        <begin position="410"/>
        <end position="444"/>
    </location>
</feature>
<organism evidence="3 4">
    <name type="scientific">Vitis vinifera</name>
    <name type="common">Grape</name>
    <dbReference type="NCBI Taxonomy" id="29760"/>
    <lineage>
        <taxon>Eukaryota</taxon>
        <taxon>Viridiplantae</taxon>
        <taxon>Streptophyta</taxon>
        <taxon>Embryophyta</taxon>
        <taxon>Tracheophyta</taxon>
        <taxon>Spermatophyta</taxon>
        <taxon>Magnoliopsida</taxon>
        <taxon>eudicotyledons</taxon>
        <taxon>Gunneridae</taxon>
        <taxon>Pentapetalae</taxon>
        <taxon>rosids</taxon>
        <taxon>Vitales</taxon>
        <taxon>Vitaceae</taxon>
        <taxon>Viteae</taxon>
        <taxon>Vitis</taxon>
    </lineage>
</organism>
<dbReference type="PANTHER" id="PTHR47926">
    <property type="entry name" value="PENTATRICOPEPTIDE REPEAT-CONTAINING PROTEIN"/>
    <property type="match status" value="1"/>
</dbReference>
<dbReference type="Gene3D" id="1.25.40.10">
    <property type="entry name" value="Tetratricopeptide repeat domain"/>
    <property type="match status" value="4"/>
</dbReference>
<dbReference type="Pfam" id="PF01535">
    <property type="entry name" value="PPR"/>
    <property type="match status" value="1"/>
</dbReference>
<evidence type="ECO:0000313" key="3">
    <source>
        <dbReference type="EMBL" id="WKA08390.1"/>
    </source>
</evidence>
<proteinExistence type="predicted"/>
<evidence type="ECO:0000256" key="1">
    <source>
        <dbReference type="ARBA" id="ARBA00022737"/>
    </source>
</evidence>
<evidence type="ECO:0000313" key="4">
    <source>
        <dbReference type="Proteomes" id="UP001227230"/>
    </source>
</evidence>
<protein>
    <recommendedName>
        <fullName evidence="5">Pentatricopeptide repeat-containing protein</fullName>
    </recommendedName>
</protein>
<dbReference type="PANTHER" id="PTHR47926:SF412">
    <property type="entry name" value="PENTATRICOPEPTIDE REPEAT-CONTAINING PROTEIN"/>
    <property type="match status" value="1"/>
</dbReference>
<accession>A0ABY9DLG2</accession>
<dbReference type="Pfam" id="PF12854">
    <property type="entry name" value="PPR_1"/>
    <property type="match status" value="1"/>
</dbReference>
<dbReference type="InterPro" id="IPR046848">
    <property type="entry name" value="E_motif"/>
</dbReference>
<reference evidence="3 4" key="1">
    <citation type="journal article" date="2023" name="Hortic Res">
        <title>The complete reference genome for grapevine (Vitis vinifera L.) genetics and breeding.</title>
        <authorList>
            <person name="Shi X."/>
            <person name="Cao S."/>
            <person name="Wang X."/>
            <person name="Huang S."/>
            <person name="Wang Y."/>
            <person name="Liu Z."/>
            <person name="Liu W."/>
            <person name="Leng X."/>
            <person name="Peng Y."/>
            <person name="Wang N."/>
            <person name="Wang Y."/>
            <person name="Ma Z."/>
            <person name="Xu X."/>
            <person name="Zhang F."/>
            <person name="Xue H."/>
            <person name="Zhong H."/>
            <person name="Wang Y."/>
            <person name="Zhang K."/>
            <person name="Velt A."/>
            <person name="Avia K."/>
            <person name="Holtgrawe D."/>
            <person name="Grimplet J."/>
            <person name="Matus J.T."/>
            <person name="Ware D."/>
            <person name="Wu X."/>
            <person name="Wang H."/>
            <person name="Liu C."/>
            <person name="Fang Y."/>
            <person name="Rustenholz C."/>
            <person name="Cheng Z."/>
            <person name="Xiao H."/>
            <person name="Zhou Y."/>
        </authorList>
    </citation>
    <scope>NUCLEOTIDE SEQUENCE [LARGE SCALE GENOMIC DNA]</scope>
    <source>
        <strain evidence="4">cv. Pinot noir / PN40024</strain>
        <tissue evidence="3">Leaf</tissue>
    </source>
</reference>
<feature type="repeat" description="PPR" evidence="2">
    <location>
        <begin position="277"/>
        <end position="307"/>
    </location>
</feature>
<dbReference type="EMBL" id="CP126664">
    <property type="protein sequence ID" value="WKA08390.1"/>
    <property type="molecule type" value="Genomic_DNA"/>
</dbReference>
<feature type="repeat" description="PPR" evidence="2">
    <location>
        <begin position="308"/>
        <end position="342"/>
    </location>
</feature>
<sequence>MPQYPPFLRFSNSRIIETFHNQIRPKIFQSQPPSVPIYQYPLPNIFTHSTCRNKGQLNQIHAHMITNGHLHNPTLASKLVVSFASITLPGTTSVARRIADQIDGLDTYTWNTIIRGYLEGNDPEEAILVYNHVRKKGLKVDTYTLVFVIKACGLRPVILEGEQIHGQIFKLGFEFEVIIQTALLNLYGLFDEDCGLQQIFDEMPQRDLVMWNALIAAYAHGNCPYKVREVSYDMVRSNVKPNGVTAVSILSVCSSLRALREGKAVHGYVTKNLIEFDVFVHNALIVVYSKCGSIRDAVQVFQLMPMRNVVSWTSLINGYSDNNCPNEALGFFKQMEAENIRPDEITVLGVVCMCSKLRSFELGEWISQYVVKIGLLKESPAIANALMDMHAKCGNINRACQIFDGMEEKTIVSWTIMIQGLAMHGHGLSALVRFCQMQREGFKPDSLVFLSLLSACSHAGLVDEGWRCFSSMEADYHISPWMEHYGCMVDILCRAGLVDEAFKFVQNMPIKPDMIVWRTLLGACHTQGNISLANQVMNYLCELGPKKSEDYVLLSNLFASNAEWDNVGEVRKEMGDRGVTKQDPGCSFIEAD</sequence>
<feature type="repeat" description="PPR" evidence="2">
    <location>
        <begin position="207"/>
        <end position="241"/>
    </location>
</feature>
<feature type="repeat" description="PPR" evidence="2">
    <location>
        <begin position="106"/>
        <end position="140"/>
    </location>
</feature>
<dbReference type="NCBIfam" id="TIGR00756">
    <property type="entry name" value="PPR"/>
    <property type="match status" value="7"/>
</dbReference>
<dbReference type="Pfam" id="PF13812">
    <property type="entry name" value="PPR_3"/>
    <property type="match status" value="1"/>
</dbReference>
<name>A0ABY9DLG2_VITVI</name>
<gene>
    <name evidence="3" type="ORF">VitviT2T_026117</name>
</gene>
<dbReference type="PROSITE" id="PS51375">
    <property type="entry name" value="PPR"/>
    <property type="match status" value="5"/>
</dbReference>
<dbReference type="Pfam" id="PF20431">
    <property type="entry name" value="E_motif"/>
    <property type="match status" value="1"/>
</dbReference>
<dbReference type="InterPro" id="IPR002885">
    <property type="entry name" value="PPR_rpt"/>
</dbReference>
<dbReference type="InterPro" id="IPR046960">
    <property type="entry name" value="PPR_At4g14850-like_plant"/>
</dbReference>
<dbReference type="Proteomes" id="UP001227230">
    <property type="component" value="Chromosome 17"/>
</dbReference>
<evidence type="ECO:0000256" key="2">
    <source>
        <dbReference type="PROSITE-ProRule" id="PRU00708"/>
    </source>
</evidence>
<keyword evidence="1" id="KW-0677">Repeat</keyword>